<sequence length="150" mass="17420">MSLRQANELINKGTNDSAVARSWHLNNVAVDAKTLINDLRSMQEHYTDQKDKDSLESEIKNLNKKLETFLNKYPEPTKTKIIDNIDICDILPVWQRLLPLHFRPNEPLTLLNDIEGNKYLYYRKSDNEVIKVVNSASNRPNNSVLTEYAY</sequence>
<protein>
    <submittedName>
        <fullName evidence="1">Uncharacterized protein</fullName>
    </submittedName>
</protein>
<proteinExistence type="predicted"/>
<keyword evidence="2" id="KW-1185">Reference proteome</keyword>
<gene>
    <name evidence="1" type="ORF">Q8W34_17405</name>
</gene>
<dbReference type="RefSeq" id="WP_305473048.1">
    <property type="nucleotide sequence ID" value="NZ_JAUYVT010000020.1"/>
</dbReference>
<accession>A0ABT9FI11</accession>
<name>A0ABT9FI11_9GAMM</name>
<comment type="caution">
    <text evidence="1">The sequence shown here is derived from an EMBL/GenBank/DDBJ whole genome shotgun (WGS) entry which is preliminary data.</text>
</comment>
<organism evidence="1 2">
    <name type="scientific">Pseudoalteromonas marina</name>
    <dbReference type="NCBI Taxonomy" id="267375"/>
    <lineage>
        <taxon>Bacteria</taxon>
        <taxon>Pseudomonadati</taxon>
        <taxon>Pseudomonadota</taxon>
        <taxon>Gammaproteobacteria</taxon>
        <taxon>Alteromonadales</taxon>
        <taxon>Pseudoalteromonadaceae</taxon>
        <taxon>Pseudoalteromonas</taxon>
    </lineage>
</organism>
<evidence type="ECO:0000313" key="2">
    <source>
        <dbReference type="Proteomes" id="UP001177212"/>
    </source>
</evidence>
<dbReference type="EMBL" id="JAUYVT010000020">
    <property type="protein sequence ID" value="MDP2566427.1"/>
    <property type="molecule type" value="Genomic_DNA"/>
</dbReference>
<evidence type="ECO:0000313" key="1">
    <source>
        <dbReference type="EMBL" id="MDP2566427.1"/>
    </source>
</evidence>
<reference evidence="1" key="1">
    <citation type="submission" date="2023-07" db="EMBL/GenBank/DDBJ databases">
        <title>Genome content predicts the carbon catabolic preferences of heterotrophic bacteria.</title>
        <authorList>
            <person name="Gralka M."/>
        </authorList>
    </citation>
    <scope>NUCLEOTIDE SEQUENCE</scope>
    <source>
        <strain evidence="1">4G09</strain>
    </source>
</reference>
<dbReference type="Proteomes" id="UP001177212">
    <property type="component" value="Unassembled WGS sequence"/>
</dbReference>